<dbReference type="RefSeq" id="WP_078920877.1">
    <property type="nucleotide sequence ID" value="NZ_FUYB01000001.1"/>
</dbReference>
<feature type="domain" description="HTH luxR-type" evidence="1">
    <location>
        <begin position="142"/>
        <end position="207"/>
    </location>
</feature>
<keyword evidence="3" id="KW-1185">Reference proteome</keyword>
<dbReference type="GO" id="GO:0006355">
    <property type="term" value="P:regulation of DNA-templated transcription"/>
    <property type="evidence" value="ECO:0007669"/>
    <property type="project" value="InterPro"/>
</dbReference>
<evidence type="ECO:0000259" key="1">
    <source>
        <dbReference type="PROSITE" id="PS50043"/>
    </source>
</evidence>
<dbReference type="CDD" id="cd06170">
    <property type="entry name" value="LuxR_C_like"/>
    <property type="match status" value="1"/>
</dbReference>
<dbReference type="Pfam" id="PF00196">
    <property type="entry name" value="GerE"/>
    <property type="match status" value="1"/>
</dbReference>
<dbReference type="PRINTS" id="PR00038">
    <property type="entry name" value="HTHLUXR"/>
</dbReference>
<dbReference type="InterPro" id="IPR016032">
    <property type="entry name" value="Sig_transdc_resp-reg_C-effctor"/>
</dbReference>
<proteinExistence type="predicted"/>
<evidence type="ECO:0000313" key="2">
    <source>
        <dbReference type="EMBL" id="SKA68823.1"/>
    </source>
</evidence>
<dbReference type="OrthoDB" id="9814495at2"/>
<dbReference type="PROSITE" id="PS50043">
    <property type="entry name" value="HTH_LUXR_2"/>
    <property type="match status" value="1"/>
</dbReference>
<dbReference type="SUPFAM" id="SSF52172">
    <property type="entry name" value="CheY-like"/>
    <property type="match status" value="1"/>
</dbReference>
<dbReference type="Gene3D" id="3.40.50.2300">
    <property type="match status" value="1"/>
</dbReference>
<dbReference type="PANTHER" id="PTHR45566">
    <property type="entry name" value="HTH-TYPE TRANSCRIPTIONAL REGULATOR YHJB-RELATED"/>
    <property type="match status" value="1"/>
</dbReference>
<dbReference type="SMART" id="SM00421">
    <property type="entry name" value="HTH_LUXR"/>
    <property type="match status" value="1"/>
</dbReference>
<dbReference type="InterPro" id="IPR000792">
    <property type="entry name" value="Tscrpt_reg_LuxR_C"/>
</dbReference>
<dbReference type="PANTHER" id="PTHR45566:SF1">
    <property type="entry name" value="HTH-TYPE TRANSCRIPTIONAL REGULATOR YHJB-RELATED"/>
    <property type="match status" value="1"/>
</dbReference>
<dbReference type="InterPro" id="IPR051015">
    <property type="entry name" value="EvgA-like"/>
</dbReference>
<evidence type="ECO:0000313" key="3">
    <source>
        <dbReference type="Proteomes" id="UP000190460"/>
    </source>
</evidence>
<dbReference type="Proteomes" id="UP000190460">
    <property type="component" value="Unassembled WGS sequence"/>
</dbReference>
<accession>A0A1T4VV17</accession>
<protein>
    <submittedName>
        <fullName evidence="2">Two component transcriptional regulator, LuxR family</fullName>
    </submittedName>
</protein>
<dbReference type="SUPFAM" id="SSF46894">
    <property type="entry name" value="C-terminal effector domain of the bipartite response regulators"/>
    <property type="match status" value="1"/>
</dbReference>
<reference evidence="2 3" key="1">
    <citation type="submission" date="2017-02" db="EMBL/GenBank/DDBJ databases">
        <authorList>
            <person name="Peterson S.W."/>
        </authorList>
    </citation>
    <scope>NUCLEOTIDE SEQUENCE [LARGE SCALE GENOMIC DNA]</scope>
    <source>
        <strain evidence="2 3">ATCC 49788</strain>
    </source>
</reference>
<name>A0A1T4VV17_9GAMM</name>
<dbReference type="InterPro" id="IPR011006">
    <property type="entry name" value="CheY-like_superfamily"/>
</dbReference>
<dbReference type="EMBL" id="FUYB01000001">
    <property type="protein sequence ID" value="SKA68823.1"/>
    <property type="molecule type" value="Genomic_DNA"/>
</dbReference>
<gene>
    <name evidence="2" type="ORF">SAMN02745130_00381</name>
</gene>
<dbReference type="GO" id="GO:0003677">
    <property type="term" value="F:DNA binding"/>
    <property type="evidence" value="ECO:0007669"/>
    <property type="project" value="InterPro"/>
</dbReference>
<dbReference type="STRING" id="92487.SAMN02745130_00381"/>
<dbReference type="AlphaFoldDB" id="A0A1T4VV17"/>
<organism evidence="2 3">
    <name type="scientific">Thiothrix eikelboomii</name>
    <dbReference type="NCBI Taxonomy" id="92487"/>
    <lineage>
        <taxon>Bacteria</taxon>
        <taxon>Pseudomonadati</taxon>
        <taxon>Pseudomonadota</taxon>
        <taxon>Gammaproteobacteria</taxon>
        <taxon>Thiotrichales</taxon>
        <taxon>Thiotrichaceae</taxon>
        <taxon>Thiothrix</taxon>
    </lineage>
</organism>
<sequence>MRVLIIDPYPLFREAITLQVAKVIEPVSVFEAASVEEASALMSVTTAFNLIICSIDDKAYRWVRELRAQANELCLLVIFDIKQSFTELIELQGVNGFLARSADLREVNNALKLVLMGEFYVSPSLLVAHALPRAVLDLKKHEPAKRNHLTPRQLQVLKLVAAGFSNKDIAHELNCSDGTIKLHVSAILKELNVHNRVGAVKYAEKLGLIMNV</sequence>